<dbReference type="EMBL" id="JBFXLT010000048">
    <property type="protein sequence ID" value="KAL2812403.1"/>
    <property type="molecule type" value="Genomic_DNA"/>
</dbReference>
<reference evidence="2 3" key="1">
    <citation type="submission" date="2024-07" db="EMBL/GenBank/DDBJ databases">
        <title>Section-level genome sequencing and comparative genomics of Aspergillus sections Usti and Cavernicolus.</title>
        <authorList>
            <consortium name="Lawrence Berkeley National Laboratory"/>
            <person name="Nybo J.L."/>
            <person name="Vesth T.C."/>
            <person name="Theobald S."/>
            <person name="Frisvad J.C."/>
            <person name="Larsen T.O."/>
            <person name="Kjaerboelling I."/>
            <person name="Rothschild-Mancinelli K."/>
            <person name="Lyhne E.K."/>
            <person name="Kogle M.E."/>
            <person name="Barry K."/>
            <person name="Clum A."/>
            <person name="Na H."/>
            <person name="Ledsgaard L."/>
            <person name="Lin J."/>
            <person name="Lipzen A."/>
            <person name="Kuo A."/>
            <person name="Riley R."/>
            <person name="Mondo S."/>
            <person name="Labutti K."/>
            <person name="Haridas S."/>
            <person name="Pangalinan J."/>
            <person name="Salamov A.A."/>
            <person name="Simmons B.A."/>
            <person name="Magnuson J.K."/>
            <person name="Chen J."/>
            <person name="Drula E."/>
            <person name="Henrissat B."/>
            <person name="Wiebenga A."/>
            <person name="Lubbers R.J."/>
            <person name="Gomes A.C."/>
            <person name="Makela M.R."/>
            <person name="Stajich J."/>
            <person name="Grigoriev I.V."/>
            <person name="Mortensen U.H."/>
            <person name="De Vries R.P."/>
            <person name="Baker S.E."/>
            <person name="Andersen M.R."/>
        </authorList>
    </citation>
    <scope>NUCLEOTIDE SEQUENCE [LARGE SCALE GENOMIC DNA]</scope>
    <source>
        <strain evidence="2 3">CBS 588.65</strain>
    </source>
</reference>
<feature type="region of interest" description="Disordered" evidence="1">
    <location>
        <begin position="132"/>
        <end position="180"/>
    </location>
</feature>
<accession>A0ABR4HAA8</accession>
<keyword evidence="3" id="KW-1185">Reference proteome</keyword>
<feature type="region of interest" description="Disordered" evidence="1">
    <location>
        <begin position="22"/>
        <end position="68"/>
    </location>
</feature>
<organism evidence="2 3">
    <name type="scientific">Aspergillus granulosus</name>
    <dbReference type="NCBI Taxonomy" id="176169"/>
    <lineage>
        <taxon>Eukaryota</taxon>
        <taxon>Fungi</taxon>
        <taxon>Dikarya</taxon>
        <taxon>Ascomycota</taxon>
        <taxon>Pezizomycotina</taxon>
        <taxon>Eurotiomycetes</taxon>
        <taxon>Eurotiomycetidae</taxon>
        <taxon>Eurotiales</taxon>
        <taxon>Aspergillaceae</taxon>
        <taxon>Aspergillus</taxon>
        <taxon>Aspergillus subgen. Nidulantes</taxon>
    </lineage>
</organism>
<feature type="compositionally biased region" description="Basic residues" evidence="1">
    <location>
        <begin position="56"/>
        <end position="66"/>
    </location>
</feature>
<dbReference type="Proteomes" id="UP001610334">
    <property type="component" value="Unassembled WGS sequence"/>
</dbReference>
<proteinExistence type="predicted"/>
<feature type="compositionally biased region" description="Polar residues" evidence="1">
    <location>
        <begin position="132"/>
        <end position="144"/>
    </location>
</feature>
<feature type="compositionally biased region" description="Low complexity" evidence="1">
    <location>
        <begin position="45"/>
        <end position="55"/>
    </location>
</feature>
<evidence type="ECO:0000256" key="1">
    <source>
        <dbReference type="SAM" id="MobiDB-lite"/>
    </source>
</evidence>
<comment type="caution">
    <text evidence="2">The sequence shown here is derived from an EMBL/GenBank/DDBJ whole genome shotgun (WGS) entry which is preliminary data.</text>
</comment>
<name>A0ABR4HAA8_9EURO</name>
<evidence type="ECO:0000313" key="2">
    <source>
        <dbReference type="EMBL" id="KAL2812403.1"/>
    </source>
</evidence>
<gene>
    <name evidence="2" type="ORF">BJX63DRAFT_396866</name>
</gene>
<sequence>MRRLGEVTGFRVRLRKREVRRIEAAASRTSQAPDIASGPAASCDPNSTSTSNSSANKKKPKFKQKRPAVPAPVPKWLIQWIAQREDRMLSFDEVVNLVKMIQRHIENVVLGPNEEVRFPDIEILPSLVDRSSLPSVNSPETSSHCIPGSGFGGERGQDQGPGNSRVCTPSRQTATTDQYQ</sequence>
<protein>
    <submittedName>
        <fullName evidence="2">Uncharacterized protein</fullName>
    </submittedName>
</protein>
<feature type="compositionally biased region" description="Polar residues" evidence="1">
    <location>
        <begin position="160"/>
        <end position="180"/>
    </location>
</feature>
<evidence type="ECO:0000313" key="3">
    <source>
        <dbReference type="Proteomes" id="UP001610334"/>
    </source>
</evidence>